<protein>
    <submittedName>
        <fullName evidence="4">ABC-type Fe3+ transport system, periplasmic component</fullName>
    </submittedName>
</protein>
<feature type="transmembrane region" description="Helical" evidence="3">
    <location>
        <begin position="25"/>
        <end position="45"/>
    </location>
</feature>
<dbReference type="PROSITE" id="PS51318">
    <property type="entry name" value="TAT"/>
    <property type="match status" value="1"/>
</dbReference>
<dbReference type="Proteomes" id="UP000663292">
    <property type="component" value="Chromosome"/>
</dbReference>
<dbReference type="Pfam" id="PF13343">
    <property type="entry name" value="SBP_bac_6"/>
    <property type="match status" value="1"/>
</dbReference>
<evidence type="ECO:0000313" key="4">
    <source>
        <dbReference type="EMBL" id="QSG14808.1"/>
    </source>
</evidence>
<keyword evidence="3" id="KW-0812">Transmembrane</keyword>
<keyword evidence="5" id="KW-1185">Reference proteome</keyword>
<gene>
    <name evidence="4" type="primary">afuA</name>
    <name evidence="4" type="ORF">HSEST_1275</name>
</gene>
<sequence>MMTTDDDTRDDGSTSERHRPSRRRFLAAGGVAATGALAGCTGLFGGGDDGDYGPPDYDAADAAMEAMAISEFQGSGAILEGRPAPGGRSMEDLPNLSGELAIYLGGGEGGLYRDLFDVLEAVYPDFSYTAQPKPSSELAAQIAEEAQTGQLQADVFISIGAGSLGAVVEEGATRPLTAETVEPVPGAFVEPDNNWVGIAGRARAIPYNTDQLDESDLPDSVMDIPNADPLQNAMGWAPTYGAFQDFVTAMRLLEGEDATLQWLEDMQAAGIQSYDNEFLISDAVSTGELDAGFANHYYAMRVLNGSPDRPLDLHFTRGDAGSLVNVSGAALLDRDENAGLADVFVRHLLSAEAQEFFATRTYAYPMLPGVQPVGDLPTIDELETPDIDLTELSNTGPTTDLLTEAGVL</sequence>
<reference evidence="4 5" key="1">
    <citation type="submission" date="2020-11" db="EMBL/GenBank/DDBJ databases">
        <title>Carbohydrate-dependent, anaerobic sulfur respiration: A novel catabolism in halophilic archaea.</title>
        <authorList>
            <person name="Sorokin D.Y."/>
            <person name="Messina E."/>
            <person name="Smedile F."/>
            <person name="La Cono V."/>
            <person name="Hallsworth J.E."/>
            <person name="Yakimov M.M."/>
        </authorList>
    </citation>
    <scope>NUCLEOTIDE SEQUENCE [LARGE SCALE GENOMIC DNA]</scope>
    <source>
        <strain evidence="4 5">HSR-Est</strain>
    </source>
</reference>
<organism evidence="4 5">
    <name type="scientific">Halapricum desulfuricans</name>
    <dbReference type="NCBI Taxonomy" id="2841257"/>
    <lineage>
        <taxon>Archaea</taxon>
        <taxon>Methanobacteriati</taxon>
        <taxon>Methanobacteriota</taxon>
        <taxon>Stenosarchaea group</taxon>
        <taxon>Halobacteria</taxon>
        <taxon>Halobacteriales</taxon>
        <taxon>Haloarculaceae</taxon>
        <taxon>Halapricum</taxon>
    </lineage>
</organism>
<accession>A0A897NPX3</accession>
<dbReference type="AlphaFoldDB" id="A0A897NPX3"/>
<keyword evidence="1" id="KW-0732">Signal</keyword>
<feature type="region of interest" description="Disordered" evidence="2">
    <location>
        <begin position="1"/>
        <end position="24"/>
    </location>
</feature>
<evidence type="ECO:0000256" key="1">
    <source>
        <dbReference type="ARBA" id="ARBA00022729"/>
    </source>
</evidence>
<dbReference type="PANTHER" id="PTHR30006">
    <property type="entry name" value="THIAMINE-BINDING PERIPLASMIC PROTEIN-RELATED"/>
    <property type="match status" value="1"/>
</dbReference>
<keyword evidence="3" id="KW-0472">Membrane</keyword>
<proteinExistence type="predicted"/>
<dbReference type="InterPro" id="IPR006311">
    <property type="entry name" value="TAT_signal"/>
</dbReference>
<dbReference type="SUPFAM" id="SSF53850">
    <property type="entry name" value="Periplasmic binding protein-like II"/>
    <property type="match status" value="1"/>
</dbReference>
<keyword evidence="3" id="KW-1133">Transmembrane helix</keyword>
<evidence type="ECO:0000256" key="3">
    <source>
        <dbReference type="SAM" id="Phobius"/>
    </source>
</evidence>
<evidence type="ECO:0000313" key="5">
    <source>
        <dbReference type="Proteomes" id="UP000663292"/>
    </source>
</evidence>
<dbReference type="PANTHER" id="PTHR30006:SF24">
    <property type="entry name" value="SLL0237 PROTEIN"/>
    <property type="match status" value="1"/>
</dbReference>
<evidence type="ECO:0000256" key="2">
    <source>
        <dbReference type="SAM" id="MobiDB-lite"/>
    </source>
</evidence>
<name>A0A897NPX3_9EURY</name>
<dbReference type="EMBL" id="CP064791">
    <property type="protein sequence ID" value="QSG14808.1"/>
    <property type="molecule type" value="Genomic_DNA"/>
</dbReference>
<dbReference type="Gene3D" id="3.40.190.10">
    <property type="entry name" value="Periplasmic binding protein-like II"/>
    <property type="match status" value="2"/>
</dbReference>